<protein>
    <submittedName>
        <fullName evidence="6">Long-chain fatty acid--CoA ligase</fullName>
    </submittedName>
</protein>
<organism evidence="6 7">
    <name type="scientific">Candidatus Zymogenus saltonus</name>
    <dbReference type="NCBI Taxonomy" id="2844893"/>
    <lineage>
        <taxon>Bacteria</taxon>
        <taxon>Deltaproteobacteria</taxon>
        <taxon>Candidatus Zymogenia</taxon>
        <taxon>Candidatus Zymogeniales</taxon>
        <taxon>Candidatus Zymogenaceae</taxon>
        <taxon>Candidatus Zymogenus</taxon>
    </lineage>
</organism>
<evidence type="ECO:0000313" key="7">
    <source>
        <dbReference type="Proteomes" id="UP000809273"/>
    </source>
</evidence>
<evidence type="ECO:0000256" key="1">
    <source>
        <dbReference type="ARBA" id="ARBA00006432"/>
    </source>
</evidence>
<feature type="domain" description="AMP-dependent synthetase/ligase" evidence="4">
    <location>
        <begin position="15"/>
        <end position="371"/>
    </location>
</feature>
<dbReference type="Pfam" id="PF00501">
    <property type="entry name" value="AMP-binding"/>
    <property type="match status" value="1"/>
</dbReference>
<keyword evidence="3" id="KW-1133">Transmembrane helix</keyword>
<dbReference type="CDD" id="cd17631">
    <property type="entry name" value="FACL_FadD13-like"/>
    <property type="match status" value="1"/>
</dbReference>
<sequence>MNVGEWVTKRAMIDPDSDFLKEAEREDRAYTNLEFNERVNRTAHALMSIGVSRGERVCVVMLNSSEFLEIFFALAKIGAIMVPMNFRLAVPELAYIVNDVSPKVLIYTSDFADKVTEIRGQVAVPNYIRHAGEDIKGDPLLSDFVSPFPADELNVETEVDETDVLVIIYTSGTTGDPKGAMLSHRNITFIAVHNLLGYGVNRSFKSLVTAPLFHIGALGAAALPVIYAGGSLVLKRFFNASEIIKLIANEKINYMFAVPVMYQMMAEAAEWKSADFSHVKYFIAGGAPMPIPLIRAYQTEKGVGFAQGYGLTETGRLSSLPIEETIRKAGSAGKEEFHVIMRIVDKEGTDVPKGEVGEIIVRGPNVFTGYWNKPEETEKGFSDGWFLTGDMARRDDEGFIYIVGRKVEMIISSGENIYPAEVERAIQSLDQVKEAAVVGMPDPTRGEVGCAFVLLKKEKELTEERLIEGLADKIAKFKIPKKVVFVDDFPRNTSGKILKKELKKRL</sequence>
<evidence type="ECO:0000256" key="2">
    <source>
        <dbReference type="ARBA" id="ARBA00022598"/>
    </source>
</evidence>
<dbReference type="GO" id="GO:0031956">
    <property type="term" value="F:medium-chain fatty acid-CoA ligase activity"/>
    <property type="evidence" value="ECO:0007669"/>
    <property type="project" value="TreeGrafter"/>
</dbReference>
<evidence type="ECO:0000256" key="3">
    <source>
        <dbReference type="SAM" id="Phobius"/>
    </source>
</evidence>
<feature type="transmembrane region" description="Helical" evidence="3">
    <location>
        <begin position="212"/>
        <end position="234"/>
    </location>
</feature>
<dbReference type="AlphaFoldDB" id="A0A9D8KHL4"/>
<dbReference type="InterPro" id="IPR025110">
    <property type="entry name" value="AMP-bd_C"/>
</dbReference>
<proteinExistence type="inferred from homology"/>
<dbReference type="Pfam" id="PF13193">
    <property type="entry name" value="AMP-binding_C"/>
    <property type="match status" value="1"/>
</dbReference>
<dbReference type="PANTHER" id="PTHR43201:SF5">
    <property type="entry name" value="MEDIUM-CHAIN ACYL-COA LIGASE ACSF2, MITOCHONDRIAL"/>
    <property type="match status" value="1"/>
</dbReference>
<dbReference type="GO" id="GO:0006631">
    <property type="term" value="P:fatty acid metabolic process"/>
    <property type="evidence" value="ECO:0007669"/>
    <property type="project" value="TreeGrafter"/>
</dbReference>
<dbReference type="EMBL" id="JAFGIX010000068">
    <property type="protein sequence ID" value="MBN1574155.1"/>
    <property type="molecule type" value="Genomic_DNA"/>
</dbReference>
<comment type="similarity">
    <text evidence="1">Belongs to the ATP-dependent AMP-binding enzyme family.</text>
</comment>
<reference evidence="6" key="1">
    <citation type="journal article" date="2021" name="Environ. Microbiol.">
        <title>Genomic characterization of three novel Desulfobacterota classes expand the metabolic and phylogenetic diversity of the phylum.</title>
        <authorList>
            <person name="Murphy C.L."/>
            <person name="Biggerstaff J."/>
            <person name="Eichhorn A."/>
            <person name="Ewing E."/>
            <person name="Shahan R."/>
            <person name="Soriano D."/>
            <person name="Stewart S."/>
            <person name="VanMol K."/>
            <person name="Walker R."/>
            <person name="Walters P."/>
            <person name="Elshahed M.S."/>
            <person name="Youssef N.H."/>
        </authorList>
    </citation>
    <scope>NUCLEOTIDE SEQUENCE</scope>
    <source>
        <strain evidence="6">Zod_Metabat.24</strain>
    </source>
</reference>
<dbReference type="NCBIfam" id="NF004837">
    <property type="entry name" value="PRK06187.1"/>
    <property type="match status" value="1"/>
</dbReference>
<reference evidence="6" key="2">
    <citation type="submission" date="2021-01" db="EMBL/GenBank/DDBJ databases">
        <authorList>
            <person name="Hahn C.R."/>
            <person name="Youssef N.H."/>
            <person name="Elshahed M."/>
        </authorList>
    </citation>
    <scope>NUCLEOTIDE SEQUENCE</scope>
    <source>
        <strain evidence="6">Zod_Metabat.24</strain>
    </source>
</reference>
<keyword evidence="2 6" id="KW-0436">Ligase</keyword>
<accession>A0A9D8KHL4</accession>
<evidence type="ECO:0000259" key="5">
    <source>
        <dbReference type="Pfam" id="PF13193"/>
    </source>
</evidence>
<dbReference type="InterPro" id="IPR020845">
    <property type="entry name" value="AMP-binding_CS"/>
</dbReference>
<evidence type="ECO:0000313" key="6">
    <source>
        <dbReference type="EMBL" id="MBN1574155.1"/>
    </source>
</evidence>
<dbReference type="InterPro" id="IPR000873">
    <property type="entry name" value="AMP-dep_synth/lig_dom"/>
</dbReference>
<feature type="domain" description="AMP-binding enzyme C-terminal" evidence="5">
    <location>
        <begin position="421"/>
        <end position="496"/>
    </location>
</feature>
<dbReference type="FunFam" id="3.30.300.30:FF:000008">
    <property type="entry name" value="2,3-dihydroxybenzoate-AMP ligase"/>
    <property type="match status" value="1"/>
</dbReference>
<dbReference type="InterPro" id="IPR045851">
    <property type="entry name" value="AMP-bd_C_sf"/>
</dbReference>
<dbReference type="Proteomes" id="UP000809273">
    <property type="component" value="Unassembled WGS sequence"/>
</dbReference>
<dbReference type="SUPFAM" id="SSF56801">
    <property type="entry name" value="Acetyl-CoA synthetase-like"/>
    <property type="match status" value="1"/>
</dbReference>
<dbReference type="PANTHER" id="PTHR43201">
    <property type="entry name" value="ACYL-COA SYNTHETASE"/>
    <property type="match status" value="1"/>
</dbReference>
<gene>
    <name evidence="6" type="ORF">JW984_13240</name>
</gene>
<evidence type="ECO:0000259" key="4">
    <source>
        <dbReference type="Pfam" id="PF00501"/>
    </source>
</evidence>
<dbReference type="Gene3D" id="3.40.50.12780">
    <property type="entry name" value="N-terminal domain of ligase-like"/>
    <property type="match status" value="1"/>
</dbReference>
<name>A0A9D8KHL4_9DELT</name>
<dbReference type="PROSITE" id="PS00455">
    <property type="entry name" value="AMP_BINDING"/>
    <property type="match status" value="1"/>
</dbReference>
<comment type="caution">
    <text evidence="6">The sequence shown here is derived from an EMBL/GenBank/DDBJ whole genome shotgun (WGS) entry which is preliminary data.</text>
</comment>
<dbReference type="Gene3D" id="3.30.300.30">
    <property type="match status" value="1"/>
</dbReference>
<keyword evidence="3" id="KW-0812">Transmembrane</keyword>
<dbReference type="InterPro" id="IPR042099">
    <property type="entry name" value="ANL_N_sf"/>
</dbReference>
<keyword evidence="3" id="KW-0472">Membrane</keyword>